<evidence type="ECO:0000256" key="1">
    <source>
        <dbReference type="SAM" id="MobiDB-lite"/>
    </source>
</evidence>
<accession>S9S5U9</accession>
<dbReference type="RefSeq" id="WP_021132664.1">
    <property type="nucleotide sequence ID" value="NZ_AQPH01000045.1"/>
</dbReference>
<dbReference type="PATRIC" id="fig|1316936.3.peg.2347"/>
<feature type="transmembrane region" description="Helical" evidence="2">
    <location>
        <begin position="12"/>
        <end position="31"/>
    </location>
</feature>
<name>S9S5U9_MAGFU</name>
<sequence length="1054" mass="110224">MVHGAVNVLFRVLGLVLVSLVIGVSLLAWRLSQGPIVLDFLTPAIEDALAAGDGSLVVRLGTTVLMEGDNGRLLEIHAFDVRAFGSGGQQIAAVPDMSFNLSGRALLSGLVAPNTIRLYGPRLKLLRDPDGRVHLGINSRAEESEPAPESEAIADAIRDALLGDPDPAKPGRTLQSLTIRSAEIIVDDQVLGRQWRVPDSDLTFRRADAGVIVTGRARLELDGDTIGLDVEATYLKATEAVEAVARFSALRPALLARFGGALTPLAAVDMPLTGSVHAILDREGQLDRLDVDLTGGAGSIAPPPPLVEGTVHLDGLLLRGGYVRSSGRIDLAGLKLDFGGGATLAATGALEGLATATGGPVRLDAVVRDLPVDRLRDLWPQGLGQNARDWVVPNLSKGIVHEATLGLTGHLPPGGSPEALVLGHVGGTIRADGVTVNYLHPMPVARGVAANVTYDAHSMQIALTTGEVFGLRLKDGLVGFTGLDQEDQFADIALTIAGPIPDALRLLDSPPLRYAQALGIEPGKTGGEATTRLSLKFPLLKTLRLDDLDIRAQAAVKSLSLPKVALGQDLDGGSLDLTVDGQGLDAAGTVSLGGMPATLTWRENFSSKGGAFRSRYHLKAAAVTDEHRRRLGLDAGSFLTGPVGADVIITFADGGRGDIDGRLDLAPARLTLPGLGWTKEPGKPGTAEASIRLDRRQVGSIPHFVVLSGDLEARGSAAFGPESTLRRVDLIRLSYGRTQGEGSVTLRQGGGYDIVFTGPSFDAQPVLSADEDRSKDPKKPPPMGIVASVQSLWVSDKGAVRPAALSLHRDAQDWRAMSLKGGLDGGKSLSATLTSDAARRRSFAVASEDAGAVARTFDVFEDLVGGDLTVEGYIDDNQPAQPLIGSVKIADYHIRNAPALARLLTVAALTGIVDVLRGEGVGFSSLDAPFVYSNGLLELKDARAWGAALGITAKGQIDLDKSRLAIEGTVVPAYVLNSALGRIPVLGWLITGGEKGGGVIAFNYTMKGAAADPSVTVNPLSALTPGFLRKLFNVFDDGSGTDARKEDNGVKATP</sequence>
<evidence type="ECO:0000259" key="3">
    <source>
        <dbReference type="Pfam" id="PF13116"/>
    </source>
</evidence>
<dbReference type="InterPro" id="IPR025263">
    <property type="entry name" value="YhdP_central"/>
</dbReference>
<keyword evidence="2" id="KW-0472">Membrane</keyword>
<proteinExistence type="predicted"/>
<comment type="caution">
    <text evidence="4">The sequence shown here is derived from an EMBL/GenBank/DDBJ whole genome shotgun (WGS) entry which is preliminary data.</text>
</comment>
<keyword evidence="2" id="KW-0812">Transmembrane</keyword>
<gene>
    <name evidence="4" type="ORF">K678_11765</name>
</gene>
<reference evidence="4 5" key="1">
    <citation type="submission" date="2013-04" db="EMBL/GenBank/DDBJ databases">
        <authorList>
            <person name="Kuznetsov B."/>
            <person name="Ivanovsky R."/>
        </authorList>
    </citation>
    <scope>NUCLEOTIDE SEQUENCE [LARGE SCALE GENOMIC DNA]</scope>
    <source>
        <strain evidence="4 5">MGU-K5</strain>
    </source>
</reference>
<evidence type="ECO:0000313" key="5">
    <source>
        <dbReference type="Proteomes" id="UP000015350"/>
    </source>
</evidence>
<evidence type="ECO:0000256" key="2">
    <source>
        <dbReference type="SAM" id="Phobius"/>
    </source>
</evidence>
<dbReference type="eggNOG" id="COG3164">
    <property type="taxonomic scope" value="Bacteria"/>
</dbReference>
<feature type="compositionally biased region" description="Basic and acidic residues" evidence="1">
    <location>
        <begin position="770"/>
        <end position="779"/>
    </location>
</feature>
<evidence type="ECO:0000313" key="4">
    <source>
        <dbReference type="EMBL" id="EPY01277.1"/>
    </source>
</evidence>
<feature type="region of interest" description="Disordered" evidence="1">
    <location>
        <begin position="763"/>
        <end position="782"/>
    </location>
</feature>
<dbReference type="Pfam" id="PF13116">
    <property type="entry name" value="YhdP"/>
    <property type="match status" value="1"/>
</dbReference>
<dbReference type="STRING" id="1316936.K678_11765"/>
<dbReference type="EMBL" id="AQPH01000045">
    <property type="protein sequence ID" value="EPY01277.1"/>
    <property type="molecule type" value="Genomic_DNA"/>
</dbReference>
<feature type="domain" description="YhdP central" evidence="3">
    <location>
        <begin position="343"/>
        <end position="714"/>
    </location>
</feature>
<organism evidence="4 5">
    <name type="scientific">Magnetospirillum fulvum MGU-K5</name>
    <dbReference type="NCBI Taxonomy" id="1316936"/>
    <lineage>
        <taxon>Bacteria</taxon>
        <taxon>Pseudomonadati</taxon>
        <taxon>Pseudomonadota</taxon>
        <taxon>Alphaproteobacteria</taxon>
        <taxon>Rhodospirillales</taxon>
        <taxon>Rhodospirillaceae</taxon>
        <taxon>Magnetospirillum</taxon>
    </lineage>
</organism>
<dbReference type="AlphaFoldDB" id="S9S5U9"/>
<protein>
    <recommendedName>
        <fullName evidence="3">YhdP central domain-containing protein</fullName>
    </recommendedName>
</protein>
<dbReference type="OrthoDB" id="7161641at2"/>
<dbReference type="Proteomes" id="UP000015350">
    <property type="component" value="Unassembled WGS sequence"/>
</dbReference>
<keyword evidence="2" id="KW-1133">Transmembrane helix</keyword>